<protein>
    <submittedName>
        <fullName evidence="3">Ubiquitin-conjugating enzyme</fullName>
    </submittedName>
</protein>
<keyword evidence="4" id="KW-1185">Reference proteome</keyword>
<sequence length="1060" mass="115248">MASLRMGSMPSLRRQHLLAEFAGLKQACPEGVFVSLTPGDPMLWSGVMFVRHGPYATAILRFQISFPDTYPRLPPLVTFSTDIFHPLITPLTTYMYTTDIQDNGTVSATDAERLPPGGFSLRHGFPAWFGRGSKSNAGSRQVSGQQQQQPPATPARGGGGPSSTTSTPSSKATPLGGRPGYLDTSRREVSTYEVLRYIRSTFDDEKVLDSVPLEAAGNPGAWHAWRTRQRQTGKSFPGDPVPQEKSEKEQESDKVAEAADGAQEKKEGEAEGEEKVEEAPPPLPERKPSTSGSVHSIVRKPIGSAPSVSRKPGEWNWEGVWEDRVQKGITTSLSEAVLYGATSGGDDLINFLAMEEGDVDAVRENLQRTLGSSPATPEEPHLACTFTFPCSGWDIIIPRRQIITYITYRLVTSTMGLSTPVAAVLIVLVTVVPMLLIAGFTARFISRNFRDAAGAIEPKPTRRWFGLRRVKSNDSATTSLATNTLHYADSWPDLESLRTYQDTPTPSIRRGIHEVALGQSFELEFLADKAENGSERGGPEVPQPLKVLKRLGRGSGGESRGDASGSRTVAETDEGVDGVSGPFGESLVEHSSPSGRPQAHRPPAWDKFGSHAIPGPLDDGLEAVSQAPQRGASNFMRSSSNSSLAAQASTSYHSNISGERNTSHSSLVLVPNIRITPEIRALDGSTASFWVAVEVSGQLCQPLNGLLCDDTSAEYESALLSRLNNPSSTDPFRHGCIHSMDIQIVPLGNSCILETIRDDPVQTTLGNNDIVLLLAQVLVKSPRSTAVTTQQGHVKHRSDELIDDLEYQLGDSNLEYIRVSVKYNHSAFFCQSRNDIIDNIAEGGTKLETFATAIVKQHNHRSPWSPSTAPTYNPIASIILGNWGPSKARNVIHRISPQRPLRAKSRMDLSLGDEPMDMLSPPVIPRREASLGRDVTVRKPDAMYNGWSAGRRRTLAVDLDWGRPRAEEVAEEGKRWPSTATCPGEAATGAGFKNRFANQLTALRSPRSIGPGVLRGLASSVAGTRDEGHEAENRQAHGGESPRGQGRKSFSRWSWTSWWS</sequence>
<dbReference type="KEGG" id="clup:CLUP02_15124"/>
<feature type="compositionally biased region" description="Low complexity" evidence="1">
    <location>
        <begin position="162"/>
        <end position="174"/>
    </location>
</feature>
<feature type="region of interest" description="Disordered" evidence="1">
    <location>
        <begin position="133"/>
        <end position="184"/>
    </location>
</feature>
<reference evidence="3" key="1">
    <citation type="journal article" date="2021" name="Mol. Plant Microbe Interact.">
        <title>Complete Genome Sequence of the Plant-Pathogenic Fungus Colletotrichum lupini.</title>
        <authorList>
            <person name="Baroncelli R."/>
            <person name="Pensec F."/>
            <person name="Da Lio D."/>
            <person name="Boufleur T."/>
            <person name="Vicente I."/>
            <person name="Sarrocco S."/>
            <person name="Picot A."/>
            <person name="Baraldi E."/>
            <person name="Sukno S."/>
            <person name="Thon M."/>
            <person name="Le Floch G."/>
        </authorList>
    </citation>
    <scope>NUCLEOTIDE SEQUENCE</scope>
    <source>
        <strain evidence="3">IMI 504893</strain>
    </source>
</reference>
<dbReference type="Gene3D" id="3.10.110.10">
    <property type="entry name" value="Ubiquitin Conjugating Enzyme"/>
    <property type="match status" value="1"/>
</dbReference>
<feature type="region of interest" description="Disordered" evidence="1">
    <location>
        <begin position="215"/>
        <end position="297"/>
    </location>
</feature>
<proteinExistence type="predicted"/>
<dbReference type="Proteomes" id="UP000830671">
    <property type="component" value="Chromosome 8"/>
</dbReference>
<name>A0A9Q8T5H2_9PEZI</name>
<feature type="compositionally biased region" description="Low complexity" evidence="1">
    <location>
        <begin position="1051"/>
        <end position="1060"/>
    </location>
</feature>
<feature type="compositionally biased region" description="Basic and acidic residues" evidence="1">
    <location>
        <begin position="1024"/>
        <end position="1037"/>
    </location>
</feature>
<dbReference type="GeneID" id="73349058"/>
<organism evidence="3 4">
    <name type="scientific">Colletotrichum lupini</name>
    <dbReference type="NCBI Taxonomy" id="145971"/>
    <lineage>
        <taxon>Eukaryota</taxon>
        <taxon>Fungi</taxon>
        <taxon>Dikarya</taxon>
        <taxon>Ascomycota</taxon>
        <taxon>Pezizomycotina</taxon>
        <taxon>Sordariomycetes</taxon>
        <taxon>Hypocreomycetidae</taxon>
        <taxon>Glomerellales</taxon>
        <taxon>Glomerellaceae</taxon>
        <taxon>Colletotrichum</taxon>
        <taxon>Colletotrichum acutatum species complex</taxon>
    </lineage>
</organism>
<dbReference type="SUPFAM" id="SSF54495">
    <property type="entry name" value="UBC-like"/>
    <property type="match status" value="1"/>
</dbReference>
<dbReference type="Pfam" id="PF00179">
    <property type="entry name" value="UQ_con"/>
    <property type="match status" value="1"/>
</dbReference>
<dbReference type="InterPro" id="IPR000608">
    <property type="entry name" value="UBC"/>
</dbReference>
<dbReference type="RefSeq" id="XP_049151194.1">
    <property type="nucleotide sequence ID" value="XM_049294048.1"/>
</dbReference>
<dbReference type="CDD" id="cd23814">
    <property type="entry name" value="UEV_AKTIP"/>
    <property type="match status" value="1"/>
</dbReference>
<dbReference type="AlphaFoldDB" id="A0A9Q8T5H2"/>
<accession>A0A9Q8T5H2</accession>
<dbReference type="PROSITE" id="PS50127">
    <property type="entry name" value="UBC_2"/>
    <property type="match status" value="1"/>
</dbReference>
<evidence type="ECO:0000256" key="1">
    <source>
        <dbReference type="SAM" id="MobiDB-lite"/>
    </source>
</evidence>
<feature type="domain" description="UBC core" evidence="2">
    <location>
        <begin position="12"/>
        <end position="194"/>
    </location>
</feature>
<feature type="region of interest" description="Disordered" evidence="1">
    <location>
        <begin position="1022"/>
        <end position="1060"/>
    </location>
</feature>
<feature type="compositionally biased region" description="Basic and acidic residues" evidence="1">
    <location>
        <begin position="242"/>
        <end position="269"/>
    </location>
</feature>
<dbReference type="InterPro" id="IPR016135">
    <property type="entry name" value="UBQ-conjugating_enzyme/RWD"/>
</dbReference>
<evidence type="ECO:0000313" key="3">
    <source>
        <dbReference type="EMBL" id="UQC89593.1"/>
    </source>
</evidence>
<feature type="region of interest" description="Disordered" evidence="1">
    <location>
        <begin position="532"/>
        <end position="620"/>
    </location>
</feature>
<gene>
    <name evidence="3" type="ORF">CLUP02_15124</name>
</gene>
<feature type="compositionally biased region" description="Low complexity" evidence="1">
    <location>
        <begin position="137"/>
        <end position="150"/>
    </location>
</feature>
<dbReference type="EMBL" id="CP019480">
    <property type="protein sequence ID" value="UQC89593.1"/>
    <property type="molecule type" value="Genomic_DNA"/>
</dbReference>
<evidence type="ECO:0000313" key="4">
    <source>
        <dbReference type="Proteomes" id="UP000830671"/>
    </source>
</evidence>
<evidence type="ECO:0000259" key="2">
    <source>
        <dbReference type="PROSITE" id="PS50127"/>
    </source>
</evidence>